<sequence>MQELNQGLKKIYGEKLLDQQKQRYLKALEHFKKLYPKHSHFSFYSSPGRTEIGGNHTDHQHGMVLAGAVNLDIIAVVAPNHKNTICINSEGFNLKEIDLNNITLDQSEFETSEALIKGICSKFKELDYNIQGFDAYITSDVLKGSGLSSSAAFENLIGTILNYEFNNSKIPPTQIAQISQYAENVYFGKSCGLMDQMASALGGFSFMDFKNPQNPFVEKINFDFQKSNYFLCIVNTKGNHADLTSDYASITQEMQLVAKAFDKKVLREVDEKDFFDNIAKLREKIHDRALLRAIHFFKDNQNAFKEAEALKNNDFERFKNLVKNSGDSSFKFLQNIFSLSKPLEQNLALALALSERILKDKGVCRVHGGGFAGTIQAFVPYELVKEYETNMKKVFGEDSCYMLNIRNAGAIKL</sequence>
<dbReference type="PRINTS" id="PR00959">
    <property type="entry name" value="MEVGALKINASE"/>
</dbReference>
<dbReference type="GO" id="GO:0005524">
    <property type="term" value="F:ATP binding"/>
    <property type="evidence" value="ECO:0007669"/>
    <property type="project" value="UniProtKB-KW"/>
</dbReference>
<dbReference type="GO" id="GO:0005829">
    <property type="term" value="C:cytosol"/>
    <property type="evidence" value="ECO:0007669"/>
    <property type="project" value="TreeGrafter"/>
</dbReference>
<dbReference type="InterPro" id="IPR014721">
    <property type="entry name" value="Ribsml_uS5_D2-typ_fold_subgr"/>
</dbReference>
<keyword evidence="2" id="KW-0808">Transferase</keyword>
<dbReference type="SUPFAM" id="SSF54211">
    <property type="entry name" value="Ribosomal protein S5 domain 2-like"/>
    <property type="match status" value="1"/>
</dbReference>
<dbReference type="InterPro" id="IPR006206">
    <property type="entry name" value="Mevalonate/galactokinase"/>
</dbReference>
<dbReference type="OrthoDB" id="250531at2"/>
<dbReference type="GO" id="GO:0004335">
    <property type="term" value="F:galactokinase activity"/>
    <property type="evidence" value="ECO:0007669"/>
    <property type="project" value="InterPro"/>
</dbReference>
<organism evidence="8 9">
    <name type="scientific">Campylobacter estrildidarum</name>
    <dbReference type="NCBI Taxonomy" id="2510189"/>
    <lineage>
        <taxon>Bacteria</taxon>
        <taxon>Pseudomonadati</taxon>
        <taxon>Campylobacterota</taxon>
        <taxon>Epsilonproteobacteria</taxon>
        <taxon>Campylobacterales</taxon>
        <taxon>Campylobacteraceae</taxon>
        <taxon>Campylobacter</taxon>
    </lineage>
</organism>
<comment type="caution">
    <text evidence="8">The sequence shown here is derived from an EMBL/GenBank/DDBJ whole genome shotgun (WGS) entry which is preliminary data.</text>
</comment>
<dbReference type="PRINTS" id="PR00473">
    <property type="entry name" value="GALCTOKINASE"/>
</dbReference>
<dbReference type="SUPFAM" id="SSF55060">
    <property type="entry name" value="GHMP Kinase, C-terminal domain"/>
    <property type="match status" value="1"/>
</dbReference>
<evidence type="ECO:0000256" key="4">
    <source>
        <dbReference type="ARBA" id="ARBA00022777"/>
    </source>
</evidence>
<evidence type="ECO:0000256" key="1">
    <source>
        <dbReference type="ARBA" id="ARBA00006566"/>
    </source>
</evidence>
<dbReference type="InterPro" id="IPR000705">
    <property type="entry name" value="Galactokinase"/>
</dbReference>
<evidence type="ECO:0000256" key="5">
    <source>
        <dbReference type="ARBA" id="ARBA00022840"/>
    </source>
</evidence>
<keyword evidence="9" id="KW-1185">Reference proteome</keyword>
<feature type="domain" description="Galactokinase N-terminal" evidence="7">
    <location>
        <begin position="30"/>
        <end position="79"/>
    </location>
</feature>
<dbReference type="Gene3D" id="3.30.70.890">
    <property type="entry name" value="GHMP kinase, C-terminal domain"/>
    <property type="match status" value="1"/>
</dbReference>
<dbReference type="InterPro" id="IPR036554">
    <property type="entry name" value="GHMP_kinase_C_sf"/>
</dbReference>
<dbReference type="GO" id="GO:0006012">
    <property type="term" value="P:galactose metabolic process"/>
    <property type="evidence" value="ECO:0007669"/>
    <property type="project" value="InterPro"/>
</dbReference>
<dbReference type="Gene3D" id="3.30.230.10">
    <property type="match status" value="1"/>
</dbReference>
<dbReference type="Proteomes" id="UP000308838">
    <property type="component" value="Unassembled WGS sequence"/>
</dbReference>
<dbReference type="PROSITE" id="PS00627">
    <property type="entry name" value="GHMP_KINASES_ATP"/>
    <property type="match status" value="1"/>
</dbReference>
<dbReference type="EMBL" id="NXLZ01000019">
    <property type="protein sequence ID" value="TKX28466.1"/>
    <property type="molecule type" value="Genomic_DNA"/>
</dbReference>
<evidence type="ECO:0000259" key="6">
    <source>
        <dbReference type="Pfam" id="PF00288"/>
    </source>
</evidence>
<dbReference type="AlphaFoldDB" id="A0A4U7BHV2"/>
<evidence type="ECO:0000259" key="7">
    <source>
        <dbReference type="Pfam" id="PF10509"/>
    </source>
</evidence>
<dbReference type="Pfam" id="PF00288">
    <property type="entry name" value="GHMP_kinases_N"/>
    <property type="match status" value="1"/>
</dbReference>
<dbReference type="PIRSF" id="PIRSF000530">
    <property type="entry name" value="Galactokinase"/>
    <property type="match status" value="1"/>
</dbReference>
<keyword evidence="4 8" id="KW-0418">Kinase</keyword>
<accession>A0A4U7BHV2</accession>
<evidence type="ECO:0000313" key="8">
    <source>
        <dbReference type="EMBL" id="TKX28466.1"/>
    </source>
</evidence>
<dbReference type="InterPro" id="IPR006203">
    <property type="entry name" value="GHMP_knse_ATP-bd_CS"/>
</dbReference>
<feature type="domain" description="GHMP kinase N-terminal" evidence="6">
    <location>
        <begin position="115"/>
        <end position="203"/>
    </location>
</feature>
<name>A0A4U7BHV2_9BACT</name>
<dbReference type="InterPro" id="IPR006204">
    <property type="entry name" value="GHMP_kinase_N_dom"/>
</dbReference>
<evidence type="ECO:0000313" key="9">
    <source>
        <dbReference type="Proteomes" id="UP000308838"/>
    </source>
</evidence>
<dbReference type="InterPro" id="IPR019539">
    <property type="entry name" value="GalKase_N"/>
</dbReference>
<evidence type="ECO:0000256" key="2">
    <source>
        <dbReference type="ARBA" id="ARBA00022679"/>
    </source>
</evidence>
<dbReference type="PANTHER" id="PTHR10457">
    <property type="entry name" value="MEVALONATE KINASE/GALACTOKINASE"/>
    <property type="match status" value="1"/>
</dbReference>
<evidence type="ECO:0000256" key="3">
    <source>
        <dbReference type="ARBA" id="ARBA00022741"/>
    </source>
</evidence>
<dbReference type="RefSeq" id="WP_137621300.1">
    <property type="nucleotide sequence ID" value="NZ_NXLZ01000019.1"/>
</dbReference>
<keyword evidence="3" id="KW-0547">Nucleotide-binding</keyword>
<dbReference type="InterPro" id="IPR020568">
    <property type="entry name" value="Ribosomal_Su5_D2-typ_SF"/>
</dbReference>
<reference evidence="8 9" key="1">
    <citation type="submission" date="2018-05" db="EMBL/GenBank/DDBJ databases">
        <title>Novel Campyloabacter and Helicobacter Species and Strains.</title>
        <authorList>
            <person name="Mannion A.J."/>
            <person name="Shen Z."/>
            <person name="Fox J.G."/>
        </authorList>
    </citation>
    <scope>NUCLEOTIDE SEQUENCE [LARGE SCALE GENOMIC DNA]</scope>
    <source>
        <strain evidence="9">MIT17-664</strain>
    </source>
</reference>
<gene>
    <name evidence="8" type="ORF">CQA69_08235</name>
</gene>
<proteinExistence type="inferred from homology"/>
<dbReference type="PANTHER" id="PTHR10457:SF7">
    <property type="entry name" value="GALACTOKINASE-RELATED"/>
    <property type="match status" value="1"/>
</dbReference>
<dbReference type="Pfam" id="PF10509">
    <property type="entry name" value="GalKase_gal_bdg"/>
    <property type="match status" value="1"/>
</dbReference>
<protein>
    <submittedName>
        <fullName evidence="8">Galactokinase</fullName>
    </submittedName>
</protein>
<comment type="similarity">
    <text evidence="1">Belongs to the GHMP kinase family. GalK subfamily.</text>
</comment>
<keyword evidence="5" id="KW-0067">ATP-binding</keyword>